<protein>
    <submittedName>
        <fullName evidence="2">Uncharacterized protein</fullName>
    </submittedName>
</protein>
<gene>
    <name evidence="2" type="primary">106071712</name>
</gene>
<evidence type="ECO:0000256" key="1">
    <source>
        <dbReference type="SAM" id="MobiDB-lite"/>
    </source>
</evidence>
<feature type="compositionally biased region" description="Basic and acidic residues" evidence="1">
    <location>
        <begin position="138"/>
        <end position="182"/>
    </location>
</feature>
<dbReference type="EnsemblMetazoa" id="BGLB022482-RA">
    <property type="protein sequence ID" value="BGLB022482-PA"/>
    <property type="gene ID" value="BGLB022482"/>
</dbReference>
<feature type="compositionally biased region" description="Basic and acidic residues" evidence="1">
    <location>
        <begin position="55"/>
        <end position="67"/>
    </location>
</feature>
<feature type="compositionally biased region" description="Acidic residues" evidence="1">
    <location>
        <begin position="183"/>
        <end position="247"/>
    </location>
</feature>
<dbReference type="KEGG" id="bgt:106071712"/>
<reference evidence="2" key="1">
    <citation type="submission" date="2020-05" db="UniProtKB">
        <authorList>
            <consortium name="EnsemblMetazoa"/>
        </authorList>
    </citation>
    <scope>IDENTIFICATION</scope>
    <source>
        <strain evidence="2">BB02</strain>
    </source>
</reference>
<dbReference type="VEuPathDB" id="VectorBase:BGLB022482"/>
<feature type="compositionally biased region" description="Basic and acidic residues" evidence="1">
    <location>
        <begin position="91"/>
        <end position="103"/>
    </location>
</feature>
<feature type="compositionally biased region" description="Acidic residues" evidence="1">
    <location>
        <begin position="14"/>
        <end position="30"/>
    </location>
</feature>
<feature type="compositionally biased region" description="Polar residues" evidence="1">
    <location>
        <begin position="105"/>
        <end position="133"/>
    </location>
</feature>
<dbReference type="AlphaFoldDB" id="A0A2C9KQY7"/>
<proteinExistence type="predicted"/>
<organism evidence="2 3">
    <name type="scientific">Biomphalaria glabrata</name>
    <name type="common">Bloodfluke planorb</name>
    <name type="synonym">Freshwater snail</name>
    <dbReference type="NCBI Taxonomy" id="6526"/>
    <lineage>
        <taxon>Eukaryota</taxon>
        <taxon>Metazoa</taxon>
        <taxon>Spiralia</taxon>
        <taxon>Lophotrochozoa</taxon>
        <taxon>Mollusca</taxon>
        <taxon>Gastropoda</taxon>
        <taxon>Heterobranchia</taxon>
        <taxon>Euthyneura</taxon>
        <taxon>Panpulmonata</taxon>
        <taxon>Hygrophila</taxon>
        <taxon>Lymnaeoidea</taxon>
        <taxon>Planorbidae</taxon>
        <taxon>Biomphalaria</taxon>
    </lineage>
</organism>
<accession>A0A2C9KQY7</accession>
<feature type="region of interest" description="Disordered" evidence="1">
    <location>
        <begin position="1"/>
        <end position="247"/>
    </location>
</feature>
<dbReference type="Proteomes" id="UP000076420">
    <property type="component" value="Unassembled WGS sequence"/>
</dbReference>
<evidence type="ECO:0000313" key="3">
    <source>
        <dbReference type="Proteomes" id="UP000076420"/>
    </source>
</evidence>
<name>A0A2C9KQY7_BIOGL</name>
<sequence>MLQRFPPVIRVEPEGEGVEEEKEEAEDESSEASARSQLSYKPMSPKAPPLPESLSLKREPPIFKDDPEMNEGNIEAETISNLDPTAMNPLLEEKSGASAEKRRSAVSTQQSQQDTDPASHSPTSSLHQGSASKSPRLVYRELEVSAVAEKKDLKELERREDSAAGGEAAKDVKLTEEEGKIENDEEGDDEIGEEEDEEADDDGEEDDLVDDDVEEDDGGEDDDLEDDDVEEDEGGEDDDKDVEEKDN</sequence>
<evidence type="ECO:0000313" key="2">
    <source>
        <dbReference type="EnsemblMetazoa" id="BGLB022482-PA"/>
    </source>
</evidence>
<dbReference type="VEuPathDB" id="VectorBase:BGLAX_030324"/>